<proteinExistence type="predicted"/>
<dbReference type="Pfam" id="PF00945">
    <property type="entry name" value="Rhabdo_ncap"/>
    <property type="match status" value="1"/>
</dbReference>
<dbReference type="Proteomes" id="UP000691718">
    <property type="component" value="Unassembled WGS sequence"/>
</dbReference>
<dbReference type="EMBL" id="CAJQZP010000220">
    <property type="protein sequence ID" value="CAG4949534.1"/>
    <property type="molecule type" value="Genomic_DNA"/>
</dbReference>
<gene>
    <name evidence="2" type="ORF">PAPOLLO_LOCUS4042</name>
</gene>
<accession>A0A8S3WAY6</accession>
<protein>
    <submittedName>
        <fullName evidence="2">(apollo) hypothetical protein</fullName>
    </submittedName>
</protein>
<sequence length="176" mass="19969">MSMTRVSTQKVIKPRAPSGLVEVQYPSTWFRNNEGQKPPLSITLVTNSLEEARKMVSKAILDNNVPIDLAKTFLYHFAKTITMKLDDDWKSYKLTIGEKDRDITPLDIIEPKVTTLNREHPGTESAREEDDPWMAGTLLSYYRLIRAPVTTYKSQIAQRVSIQMKALKSTAPDVSV</sequence>
<dbReference type="AlphaFoldDB" id="A0A8S3WAY6"/>
<organism evidence="2 3">
    <name type="scientific">Parnassius apollo</name>
    <name type="common">Apollo butterfly</name>
    <name type="synonym">Papilio apollo</name>
    <dbReference type="NCBI Taxonomy" id="110799"/>
    <lineage>
        <taxon>Eukaryota</taxon>
        <taxon>Metazoa</taxon>
        <taxon>Ecdysozoa</taxon>
        <taxon>Arthropoda</taxon>
        <taxon>Hexapoda</taxon>
        <taxon>Insecta</taxon>
        <taxon>Pterygota</taxon>
        <taxon>Neoptera</taxon>
        <taxon>Endopterygota</taxon>
        <taxon>Lepidoptera</taxon>
        <taxon>Glossata</taxon>
        <taxon>Ditrysia</taxon>
        <taxon>Papilionoidea</taxon>
        <taxon>Papilionidae</taxon>
        <taxon>Parnassiinae</taxon>
        <taxon>Parnassini</taxon>
        <taxon>Parnassius</taxon>
        <taxon>Parnassius</taxon>
    </lineage>
</organism>
<evidence type="ECO:0000259" key="1">
    <source>
        <dbReference type="Pfam" id="PF00945"/>
    </source>
</evidence>
<name>A0A8S3WAY6_PARAO</name>
<comment type="caution">
    <text evidence="2">The sequence shown here is derived from an EMBL/GenBank/DDBJ whole genome shotgun (WGS) entry which is preliminary data.</text>
</comment>
<keyword evidence="3" id="KW-1185">Reference proteome</keyword>
<dbReference type="OrthoDB" id="8068970at2759"/>
<evidence type="ECO:0000313" key="2">
    <source>
        <dbReference type="EMBL" id="CAG4949534.1"/>
    </source>
</evidence>
<dbReference type="InterPro" id="IPR000448">
    <property type="entry name" value="Rhabdo_ncapsid"/>
</dbReference>
<feature type="domain" description="Rhabdovirus nucleocapsid" evidence="1">
    <location>
        <begin position="9"/>
        <end position="173"/>
    </location>
</feature>
<evidence type="ECO:0000313" key="3">
    <source>
        <dbReference type="Proteomes" id="UP000691718"/>
    </source>
</evidence>
<reference evidence="2" key="1">
    <citation type="submission" date="2021-04" db="EMBL/GenBank/DDBJ databases">
        <authorList>
            <person name="Tunstrom K."/>
        </authorList>
    </citation>
    <scope>NUCLEOTIDE SEQUENCE</scope>
</reference>